<proteinExistence type="predicted"/>
<sequence>MKTKLERYVGNFINDNFDKADQEKSDYLKFEWFVNSMHCFECSSQSYNQKTTIGKEISLGAAEGGDAFFLLVGNKIYSAKDNVDEINEEIKKNKNRAELHLIQVKKSSHAKLGDFKNFVEIPIKLIKKEGISEKQKELQMLANFIREILNDNPEAVFDFVLTFYTEKNENDIKRLREEWCEDIEYVKNRYVEYGEASIRLEGSLKLQNLYEKFISNDYKLIIDKSHAKLEDNYLIGFLSAEELLNCIAPETDNKRILYPDVFKNNIRLYLGNTEVNQKIEETLKEEPKKFHLYNNGLTITTKDTSEATRSFIVAPVNIVNGCQTANNIYNVFKEHSLNISNVKIPVKIIKASDDEYEKITIRTNTQNGISEKDLVSINDIQKDLENVLAKERFQGKTFLYKRQNAKENDNKADYIVKIDDVLRAFFSSVLYLPHKVSGYFDKTTSALLDIVFEDRLIKLYQIVVSLYKALNKYIEMQHPHFSRMRYHVFYLLYKFINKDIEIDNLEKYFVKDKVKKNFEELTNDELKKQDELINSIYSNLYQLNDKSKMDKIVDYLIDTLKEKYPDFIDIDTREKEKILYRTVDKTQRGEQLFKNFEENFNKNIEDIVNEIN</sequence>
<dbReference type="STRING" id="182217.HCW_05115"/>
<organism evidence="2 3">
    <name type="scientific">Helicobacter cetorum (strain ATCC BAA-429 / MIT 00-7128)</name>
    <dbReference type="NCBI Taxonomy" id="182217"/>
    <lineage>
        <taxon>Bacteria</taxon>
        <taxon>Pseudomonadati</taxon>
        <taxon>Campylobacterota</taxon>
        <taxon>Epsilonproteobacteria</taxon>
        <taxon>Campylobacterales</taxon>
        <taxon>Helicobacteraceae</taxon>
        <taxon>Helicobacter</taxon>
    </lineage>
</organism>
<reference evidence="3" key="1">
    <citation type="submission" date="2012-04" db="EMBL/GenBank/DDBJ databases">
        <title>Complete genome sequence of Helicobacter cetorum strain MIT 00-7128.</title>
        <authorList>
            <person name="Kersulyte D."/>
            <person name="Berg D.E."/>
        </authorList>
    </citation>
    <scope>NUCLEOTIDE SEQUENCE [LARGE SCALE GENOMIC DNA]</scope>
    <source>
        <strain evidence="3">MIT 00-7128</strain>
    </source>
</reference>
<evidence type="ECO:0000313" key="3">
    <source>
        <dbReference type="Proteomes" id="UP000005010"/>
    </source>
</evidence>
<dbReference type="Pfam" id="PF10592">
    <property type="entry name" value="AIPR"/>
    <property type="match status" value="1"/>
</dbReference>
<dbReference type="EMBL" id="CP003479">
    <property type="protein sequence ID" value="AFI04290.1"/>
    <property type="molecule type" value="Genomic_DNA"/>
</dbReference>
<evidence type="ECO:0000313" key="2">
    <source>
        <dbReference type="EMBL" id="AFI04290.1"/>
    </source>
</evidence>
<dbReference type="PATRIC" id="fig|182217.3.peg.1086"/>
<name>I0EMX1_HELC0</name>
<dbReference type="HOGENOM" id="CLU_438499_0_0_7"/>
<accession>I0EMX1</accession>
<dbReference type="KEGG" id="hce:HCW_05115"/>
<feature type="domain" description="Abortive phage infection protein C-terminal" evidence="1">
    <location>
        <begin position="262"/>
        <end position="524"/>
    </location>
</feature>
<dbReference type="RefSeq" id="WP_014661160.1">
    <property type="nucleotide sequence ID" value="NC_017737.1"/>
</dbReference>
<dbReference type="Proteomes" id="UP000005010">
    <property type="component" value="Chromosome"/>
</dbReference>
<dbReference type="InterPro" id="IPR018891">
    <property type="entry name" value="AIPR_C"/>
</dbReference>
<dbReference type="AlphaFoldDB" id="I0EMX1"/>
<evidence type="ECO:0000259" key="1">
    <source>
        <dbReference type="Pfam" id="PF10592"/>
    </source>
</evidence>
<dbReference type="eggNOG" id="COG2159">
    <property type="taxonomic scope" value="Bacteria"/>
</dbReference>
<gene>
    <name evidence="2" type="ordered locus">HCW_05115</name>
</gene>
<protein>
    <recommendedName>
        <fullName evidence="1">Abortive phage infection protein C-terminal domain-containing protein</fullName>
    </recommendedName>
</protein>
<keyword evidence="3" id="KW-1185">Reference proteome</keyword>